<comment type="caution">
    <text evidence="2">The sequence shown here is derived from an EMBL/GenBank/DDBJ whole genome shotgun (WGS) entry which is preliminary data.</text>
</comment>
<name>A0A9D6QJH7_UNCEI</name>
<gene>
    <name evidence="2" type="ORF">HY076_03245</name>
</gene>
<sequence length="632" mass="66971">MRFLTPLAALVLLAAPAAAQNASTAGAIELYPTMQAVGVRLAYTGDANLNATAHIEWRVQGAATWQIGVDMTRITNSRWAGSVLWLDPGTAYDVRAVITDPDGGGATAGTVRTRPEPVATAATRTWWVATDGSDAAAGDATHPLATLQAAANLAQPGEEIRVRPGIYYQTLDTPRAGTAASPITLVADAPGVRVDGSDPAMLQRSDWQSEGGGIYSVPYAGSTLLVCADSLQRLYHQADLTALQSNGNGVAQGFTIAGGRLYAKLEDGSSPNGHVMHVARYQDGFYIQNDDWTVGGFEMRYFGSASGGAAIHVNNASGTWIWGNTTLAIGGKGIWLRGNSNDNLVERNLCVDPRISTWPWAAGKNHDEEIQGISAYSRRGNVIRFNTCRGTFDGIDGGDTATENDGADMDIHDNYVTQVADDALEIELFDGINCRVWHNRVDNVYSGFSISPNYVGPMYVLYNVITNYRRGGFKFSISSTGETWICHNTLASNVSGAGCVHPSGPYSNKHFRNNVMWATGVTTVDDAAGQSGTGCDFDGDLHYANFFVLFRWKGIDYATLAALHSATGFETNGRTGDALFASAVTGDYSLLAGSPAIDAALRMPGINDRFNGAAPDIGAIESGGGPDVIAPA</sequence>
<keyword evidence="1" id="KW-0732">Signal</keyword>
<dbReference type="InterPro" id="IPR011050">
    <property type="entry name" value="Pectin_lyase_fold/virulence"/>
</dbReference>
<dbReference type="Gene3D" id="2.160.20.10">
    <property type="entry name" value="Single-stranded right-handed beta-helix, Pectin lyase-like"/>
    <property type="match status" value="2"/>
</dbReference>
<dbReference type="InterPro" id="IPR012334">
    <property type="entry name" value="Pectin_lyas_fold"/>
</dbReference>
<evidence type="ECO:0000256" key="1">
    <source>
        <dbReference type="SAM" id="SignalP"/>
    </source>
</evidence>
<proteinExistence type="predicted"/>
<dbReference type="EMBL" id="JACQAY010000094">
    <property type="protein sequence ID" value="MBI3539270.1"/>
    <property type="molecule type" value="Genomic_DNA"/>
</dbReference>
<protein>
    <submittedName>
        <fullName evidence="2">Right-handed parallel beta-helix repeat-containing protein</fullName>
    </submittedName>
</protein>
<dbReference type="Proteomes" id="UP000807850">
    <property type="component" value="Unassembled WGS sequence"/>
</dbReference>
<dbReference type="AlphaFoldDB" id="A0A9D6QJH7"/>
<organism evidence="2 3">
    <name type="scientific">Eiseniibacteriota bacterium</name>
    <dbReference type="NCBI Taxonomy" id="2212470"/>
    <lineage>
        <taxon>Bacteria</taxon>
        <taxon>Candidatus Eiseniibacteriota</taxon>
    </lineage>
</organism>
<feature type="signal peptide" evidence="1">
    <location>
        <begin position="1"/>
        <end position="19"/>
    </location>
</feature>
<evidence type="ECO:0000313" key="3">
    <source>
        <dbReference type="Proteomes" id="UP000807850"/>
    </source>
</evidence>
<reference evidence="2" key="1">
    <citation type="submission" date="2020-07" db="EMBL/GenBank/DDBJ databases">
        <title>Huge and variable diversity of episymbiotic CPR bacteria and DPANN archaea in groundwater ecosystems.</title>
        <authorList>
            <person name="He C.Y."/>
            <person name="Keren R."/>
            <person name="Whittaker M."/>
            <person name="Farag I.F."/>
            <person name="Doudna J."/>
            <person name="Cate J.H.D."/>
            <person name="Banfield J.F."/>
        </authorList>
    </citation>
    <scope>NUCLEOTIDE SEQUENCE</scope>
    <source>
        <strain evidence="2">NC_groundwater_928_Pr1_S-0.2um_72_17</strain>
    </source>
</reference>
<dbReference type="SUPFAM" id="SSF51126">
    <property type="entry name" value="Pectin lyase-like"/>
    <property type="match status" value="1"/>
</dbReference>
<feature type="chain" id="PRO_5039095631" evidence="1">
    <location>
        <begin position="20"/>
        <end position="632"/>
    </location>
</feature>
<accession>A0A9D6QJH7</accession>
<evidence type="ECO:0000313" key="2">
    <source>
        <dbReference type="EMBL" id="MBI3539270.1"/>
    </source>
</evidence>
<feature type="non-terminal residue" evidence="2">
    <location>
        <position position="632"/>
    </location>
</feature>